<dbReference type="Proteomes" id="UP001228113">
    <property type="component" value="Chromosome"/>
</dbReference>
<dbReference type="FunFam" id="3.10.290.10:FF:000003">
    <property type="entry name" value="Pseudouridine synthase"/>
    <property type="match status" value="1"/>
</dbReference>
<dbReference type="InterPro" id="IPR020094">
    <property type="entry name" value="TruA/RsuA/RluB/E/F_N"/>
</dbReference>
<protein>
    <recommendedName>
        <fullName evidence="5">Pseudouridine synthase</fullName>
        <ecNumber evidence="5">5.4.99.-</ecNumber>
    </recommendedName>
</protein>
<dbReference type="SUPFAM" id="SSF55174">
    <property type="entry name" value="Alpha-L RNA-binding motif"/>
    <property type="match status" value="1"/>
</dbReference>
<dbReference type="PROSITE" id="PS50889">
    <property type="entry name" value="S4"/>
    <property type="match status" value="1"/>
</dbReference>
<reference evidence="8" key="1">
    <citation type="journal article" date="2023" name="Int. J. Syst. Evol. Microbiol.">
        <title>Mesoterricola silvestris gen. nov., sp. nov., Mesoterricola sediminis sp. nov., Geothrix oryzae sp. nov., Geothrix edaphica sp. nov., Geothrix rubra sp. nov., and Geothrix limicola sp. nov., six novel members of Acidobacteriota isolated from soils.</title>
        <authorList>
            <person name="Itoh H."/>
            <person name="Sugisawa Y."/>
            <person name="Mise K."/>
            <person name="Xu Z."/>
            <person name="Kuniyasu M."/>
            <person name="Ushijima N."/>
            <person name="Kawano K."/>
            <person name="Kobayashi E."/>
            <person name="Shiratori Y."/>
            <person name="Masuda Y."/>
            <person name="Senoo K."/>
        </authorList>
    </citation>
    <scope>NUCLEOTIDE SEQUENCE</scope>
    <source>
        <strain evidence="8">W786</strain>
    </source>
</reference>
<dbReference type="InterPro" id="IPR036986">
    <property type="entry name" value="S4_RNA-bd_sf"/>
</dbReference>
<gene>
    <name evidence="8" type="ORF">METESE_23340</name>
</gene>
<dbReference type="InterPro" id="IPR006145">
    <property type="entry name" value="PsdUridine_synth_RsuA/RluA"/>
</dbReference>
<evidence type="ECO:0000256" key="2">
    <source>
        <dbReference type="ARBA" id="ARBA00022884"/>
    </source>
</evidence>
<feature type="domain" description="RNA-binding S4" evidence="7">
    <location>
        <begin position="96"/>
        <end position="155"/>
    </location>
</feature>
<proteinExistence type="inferred from homology"/>
<feature type="compositionally biased region" description="Low complexity" evidence="6">
    <location>
        <begin position="85"/>
        <end position="94"/>
    </location>
</feature>
<evidence type="ECO:0000313" key="8">
    <source>
        <dbReference type="EMBL" id="BDU77376.1"/>
    </source>
</evidence>
<dbReference type="Pfam" id="PF00849">
    <property type="entry name" value="PseudoU_synth_2"/>
    <property type="match status" value="1"/>
</dbReference>
<keyword evidence="3 5" id="KW-0413">Isomerase</keyword>
<evidence type="ECO:0000256" key="5">
    <source>
        <dbReference type="RuleBase" id="RU003887"/>
    </source>
</evidence>
<dbReference type="PROSITE" id="PS01149">
    <property type="entry name" value="PSI_RSU"/>
    <property type="match status" value="1"/>
</dbReference>
<name>A0AA48KCR4_9BACT</name>
<dbReference type="InterPro" id="IPR020103">
    <property type="entry name" value="PsdUridine_synth_cat_dom_sf"/>
</dbReference>
<organism evidence="8 9">
    <name type="scientific">Mesoterricola sediminis</name>
    <dbReference type="NCBI Taxonomy" id="2927980"/>
    <lineage>
        <taxon>Bacteria</taxon>
        <taxon>Pseudomonadati</taxon>
        <taxon>Acidobacteriota</taxon>
        <taxon>Holophagae</taxon>
        <taxon>Holophagales</taxon>
        <taxon>Holophagaceae</taxon>
        <taxon>Mesoterricola</taxon>
    </lineage>
</organism>
<sequence>MAGMRPKDPRTGTARTKAPAGKTGAGRPSARPGAAKPHAARPGAARPGAAKPHAARPGVGRPAASRPTGPKAAAPGKAAPRKAAPRAGGKPAQAGERLQKILAAAGVASRRACEEIILEGRVQVNGVTVTELGTRADPRRDEITVDLAPIAREAPVYILLNKPKGYVTTVKDDQGRPTVMALVHGVEARVYPVGRLDFNSEGLLLLTNDGELAQRLSAPDFHVPKVYLVKVHRMPKPELLDEFREGFRLDGRRLKPCLVEVVDKAENPWLKVTLTEGKNQQIRRMFAAVGHPVSKLRRIQFGPLDDPFLKPGAWRFLDAQELSALKNL</sequence>
<dbReference type="AlphaFoldDB" id="A0AA48KCR4"/>
<evidence type="ECO:0000256" key="4">
    <source>
        <dbReference type="PROSITE-ProRule" id="PRU00182"/>
    </source>
</evidence>
<dbReference type="InterPro" id="IPR042092">
    <property type="entry name" value="PsdUridine_s_RsuA/RluB/E/F_cat"/>
</dbReference>
<dbReference type="SMART" id="SM00363">
    <property type="entry name" value="S4"/>
    <property type="match status" value="1"/>
</dbReference>
<feature type="compositionally biased region" description="Basic and acidic residues" evidence="6">
    <location>
        <begin position="1"/>
        <end position="10"/>
    </location>
</feature>
<dbReference type="PANTHER" id="PTHR47683">
    <property type="entry name" value="PSEUDOURIDINE SYNTHASE FAMILY PROTEIN-RELATED"/>
    <property type="match status" value="1"/>
</dbReference>
<keyword evidence="9" id="KW-1185">Reference proteome</keyword>
<dbReference type="InterPro" id="IPR018496">
    <property type="entry name" value="PsdUridine_synth_RsuA/RluB_CS"/>
</dbReference>
<evidence type="ECO:0000256" key="3">
    <source>
        <dbReference type="ARBA" id="ARBA00023235"/>
    </source>
</evidence>
<feature type="compositionally biased region" description="Low complexity" evidence="6">
    <location>
        <begin position="69"/>
        <end position="78"/>
    </location>
</feature>
<dbReference type="InterPro" id="IPR050343">
    <property type="entry name" value="RsuA_PseudoU_synthase"/>
</dbReference>
<comment type="similarity">
    <text evidence="1 5">Belongs to the pseudouridine synthase RsuA family.</text>
</comment>
<evidence type="ECO:0000259" key="7">
    <source>
        <dbReference type="SMART" id="SM00363"/>
    </source>
</evidence>
<dbReference type="GO" id="GO:0005829">
    <property type="term" value="C:cytosol"/>
    <property type="evidence" value="ECO:0007669"/>
    <property type="project" value="UniProtKB-ARBA"/>
</dbReference>
<dbReference type="Gene3D" id="3.30.70.580">
    <property type="entry name" value="Pseudouridine synthase I, catalytic domain, N-terminal subdomain"/>
    <property type="match status" value="1"/>
</dbReference>
<dbReference type="CDD" id="cd00165">
    <property type="entry name" value="S4"/>
    <property type="match status" value="1"/>
</dbReference>
<dbReference type="Gene3D" id="3.10.290.10">
    <property type="entry name" value="RNA-binding S4 domain"/>
    <property type="match status" value="1"/>
</dbReference>
<keyword evidence="2 4" id="KW-0694">RNA-binding</keyword>
<dbReference type="CDD" id="cd02870">
    <property type="entry name" value="PseudoU_synth_RsuA_like"/>
    <property type="match status" value="1"/>
</dbReference>
<feature type="compositionally biased region" description="Low complexity" evidence="6">
    <location>
        <begin position="25"/>
        <end position="58"/>
    </location>
</feature>
<feature type="region of interest" description="Disordered" evidence="6">
    <location>
        <begin position="1"/>
        <end position="94"/>
    </location>
</feature>
<dbReference type="InterPro" id="IPR002942">
    <property type="entry name" value="S4_RNA-bd"/>
</dbReference>
<dbReference type="PANTHER" id="PTHR47683:SF2">
    <property type="entry name" value="RNA-BINDING S4 DOMAIN-CONTAINING PROTEIN"/>
    <property type="match status" value="1"/>
</dbReference>
<dbReference type="InterPro" id="IPR000748">
    <property type="entry name" value="PsdUridine_synth_RsuA/RluB/E/F"/>
</dbReference>
<dbReference type="RefSeq" id="WP_279342025.1">
    <property type="nucleotide sequence ID" value="NZ_AP027081.1"/>
</dbReference>
<dbReference type="GO" id="GO:0003723">
    <property type="term" value="F:RNA binding"/>
    <property type="evidence" value="ECO:0007669"/>
    <property type="project" value="UniProtKB-KW"/>
</dbReference>
<evidence type="ECO:0000313" key="9">
    <source>
        <dbReference type="Proteomes" id="UP001228113"/>
    </source>
</evidence>
<evidence type="ECO:0000256" key="1">
    <source>
        <dbReference type="ARBA" id="ARBA00008348"/>
    </source>
</evidence>
<dbReference type="KEGG" id="msea:METESE_23340"/>
<dbReference type="Pfam" id="PF01479">
    <property type="entry name" value="S4"/>
    <property type="match status" value="1"/>
</dbReference>
<dbReference type="GO" id="GO:0000455">
    <property type="term" value="P:enzyme-directed rRNA pseudouridine synthesis"/>
    <property type="evidence" value="ECO:0007669"/>
    <property type="project" value="UniProtKB-ARBA"/>
</dbReference>
<dbReference type="NCBIfam" id="TIGR00093">
    <property type="entry name" value="pseudouridine synthase"/>
    <property type="match status" value="1"/>
</dbReference>
<evidence type="ECO:0000256" key="6">
    <source>
        <dbReference type="SAM" id="MobiDB-lite"/>
    </source>
</evidence>
<accession>A0AA48KCR4</accession>
<dbReference type="EC" id="5.4.99.-" evidence="5"/>
<dbReference type="Gene3D" id="3.30.70.1560">
    <property type="entry name" value="Alpha-L RNA-binding motif"/>
    <property type="match status" value="1"/>
</dbReference>
<dbReference type="SUPFAM" id="SSF55120">
    <property type="entry name" value="Pseudouridine synthase"/>
    <property type="match status" value="1"/>
</dbReference>
<dbReference type="FunFam" id="3.30.70.1560:FF:000001">
    <property type="entry name" value="Pseudouridine synthase"/>
    <property type="match status" value="1"/>
</dbReference>
<dbReference type="EMBL" id="AP027081">
    <property type="protein sequence ID" value="BDU77376.1"/>
    <property type="molecule type" value="Genomic_DNA"/>
</dbReference>
<dbReference type="GO" id="GO:0120159">
    <property type="term" value="F:rRNA pseudouridine synthase activity"/>
    <property type="evidence" value="ECO:0007669"/>
    <property type="project" value="UniProtKB-ARBA"/>
</dbReference>